<reference evidence="1 2" key="1">
    <citation type="journal article" date="2011" name="Plasmid">
        <title>Streptomyces turgidiscabies Car8 contains a modular pathogenicity island that shares virulence genes with other actinobacterial plant pathogens.</title>
        <authorList>
            <person name="Huguet-Tapia J.C."/>
            <person name="Badger J.H."/>
            <person name="Loria R."/>
            <person name="Pettis G.S."/>
        </authorList>
    </citation>
    <scope>NUCLEOTIDE SEQUENCE [LARGE SCALE GENOMIC DNA]</scope>
    <source>
        <strain evidence="1 2">Car8</strain>
    </source>
</reference>
<keyword evidence="2" id="KW-1185">Reference proteome</keyword>
<accession>L7EYD3</accession>
<comment type="caution">
    <text evidence="1">The sequence shown here is derived from an EMBL/GenBank/DDBJ whole genome shotgun (WGS) entry which is preliminary data.</text>
</comment>
<dbReference type="EMBL" id="AEJB01000495">
    <property type="protein sequence ID" value="ELP63899.1"/>
    <property type="molecule type" value="Genomic_DNA"/>
</dbReference>
<dbReference type="AlphaFoldDB" id="L7EYD3"/>
<gene>
    <name evidence="1" type="ORF">STRTUCAR8_05704</name>
</gene>
<name>L7EYD3_STRT8</name>
<organism evidence="1 2">
    <name type="scientific">Streptomyces turgidiscabies (strain Car8)</name>
    <dbReference type="NCBI Taxonomy" id="698760"/>
    <lineage>
        <taxon>Bacteria</taxon>
        <taxon>Bacillati</taxon>
        <taxon>Actinomycetota</taxon>
        <taxon>Actinomycetes</taxon>
        <taxon>Kitasatosporales</taxon>
        <taxon>Streptomycetaceae</taxon>
        <taxon>Streptomyces</taxon>
    </lineage>
</organism>
<evidence type="ECO:0000313" key="2">
    <source>
        <dbReference type="Proteomes" id="UP000010931"/>
    </source>
</evidence>
<proteinExistence type="predicted"/>
<protein>
    <submittedName>
        <fullName evidence="1">Uncharacterized protein</fullName>
    </submittedName>
</protein>
<dbReference type="Proteomes" id="UP000010931">
    <property type="component" value="Unassembled WGS sequence"/>
</dbReference>
<sequence>MHQLTEAIYRLYTALHGGIRLYSTLWTCRTGAVGPVR</sequence>
<evidence type="ECO:0000313" key="1">
    <source>
        <dbReference type="EMBL" id="ELP63899.1"/>
    </source>
</evidence>